<keyword evidence="4" id="KW-1185">Reference proteome</keyword>
<dbReference type="eggNOG" id="COG4974">
    <property type="taxonomic scope" value="Bacteria"/>
</dbReference>
<accession>D3VLZ0</accession>
<reference evidence="2 4" key="1">
    <citation type="journal article" date="2011" name="PLoS ONE">
        <title>The entomopathogenic bacterial endosymbionts xenorhabdus and photorhabdus: convergent lifestyles from divergent genomes.</title>
        <authorList>
            <person name="Chaston J.M."/>
            <person name="Suen G."/>
            <person name="Tucker S.L."/>
            <person name="Andersen A.W."/>
            <person name="Bhasin A."/>
            <person name="Bode E."/>
            <person name="Bode H.B."/>
            <person name="Brachmann A.O."/>
            <person name="Cowles C.E."/>
            <person name="Cowles K.N."/>
            <person name="Darby C."/>
            <person name="de Leon L."/>
            <person name="Drace K."/>
            <person name="Du Z."/>
            <person name="Givaudan A."/>
            <person name="Herbert Tran E.E."/>
            <person name="Jewell K.A."/>
            <person name="Knack J.J."/>
            <person name="Krasomil-Osterfeld K.C."/>
            <person name="Kukor R."/>
            <person name="Lanois A."/>
            <person name="Latreille P."/>
            <person name="Leimgruber N.K."/>
            <person name="Lipke C.M."/>
            <person name="Liu R."/>
            <person name="Lu X."/>
            <person name="Martens E.C."/>
            <person name="Marri P.R."/>
            <person name="Medigue C."/>
            <person name="Menard M.L."/>
            <person name="Miller N.M."/>
            <person name="Morales-Soto N."/>
            <person name="Norton S."/>
            <person name="Ogier J.C."/>
            <person name="Orchard S.S."/>
            <person name="Park D."/>
            <person name="Park Y."/>
            <person name="Qurollo B.A."/>
            <person name="Sugar D.R."/>
            <person name="Richards G.R."/>
            <person name="Rouy Z."/>
            <person name="Slominski B."/>
            <person name="Slominski K."/>
            <person name="Snyder H."/>
            <person name="Tjaden B.C."/>
            <person name="van der Hoeven R."/>
            <person name="Welch R.D."/>
            <person name="Wheeler C."/>
            <person name="Xiang B."/>
            <person name="Barbazuk B."/>
            <person name="Gaudriault S."/>
            <person name="Goodner B."/>
            <person name="Slater S.C."/>
            <person name="Forst S."/>
            <person name="Goldman B.S."/>
            <person name="Goodrich-Blair H."/>
        </authorList>
    </citation>
    <scope>NUCLEOTIDE SEQUENCE [LARGE SCALE GENOMIC DNA]</scope>
    <source>
        <strain evidence="2">ATCC 19061</strain>
        <strain evidence="4">ATCC 19061 / DSM 3370 / CCUG 14189 / LMG 1036 / NCIMB 9965 / AN6</strain>
        <plasmid evidence="2 4">XNC1_p</plasmid>
    </source>
</reference>
<dbReference type="EMBL" id="FN667743">
    <property type="protein sequence ID" value="CBJ92942.1"/>
    <property type="molecule type" value="Genomic_DNA"/>
</dbReference>
<name>D3VLZ0_XENNA</name>
<protein>
    <recommendedName>
        <fullName evidence="1">Plasmid pRiA4b Orf3-like domain-containing protein</fullName>
    </recommendedName>
</protein>
<dbReference type="PANTHER" id="PTHR41878:SF1">
    <property type="entry name" value="TNPR PROTEIN"/>
    <property type="match status" value="1"/>
</dbReference>
<keyword evidence="2" id="KW-0614">Plasmid</keyword>
<dbReference type="InterPro" id="IPR012912">
    <property type="entry name" value="Plasmid_pRiA4b_Orf3-like"/>
</dbReference>
<sequence>MQHIFIGHQFMQIYIVKVALRNVSPMVWRRFRLSGKTSLAAFHYIIQIAQGWHDDHLHQFRIYGKDYGISYSGGIAFPDNPYKVTLDDLEFDAGDRFTYEYNFFENWLHDIRIETILDNSNLKSPFCLAGNRMPGATLADETTKTLALLNAIIHADETTTVGEIRPLIEALDTVRFNRLKVNRQLSRLNLDSPELEPIVINCAENALADRLRISVNSLRLTR</sequence>
<dbReference type="PANTHER" id="PTHR41878">
    <property type="entry name" value="LEXA REPRESSOR-RELATED"/>
    <property type="match status" value="1"/>
</dbReference>
<dbReference type="EMBL" id="FN667743">
    <property type="protein sequence ID" value="CBJ93013.1"/>
    <property type="molecule type" value="Genomic_DNA"/>
</dbReference>
<evidence type="ECO:0000313" key="3">
    <source>
        <dbReference type="EMBL" id="CBJ93013.1"/>
    </source>
</evidence>
<dbReference type="KEGG" id="xne:XNC1_p0145"/>
<dbReference type="KEGG" id="xne:XNC1_p0074"/>
<dbReference type="HOGENOM" id="CLU_085055_2_0_6"/>
<geneLocation type="plasmid" evidence="2 4">
    <name>XNC1_p</name>
</geneLocation>
<evidence type="ECO:0000259" key="1">
    <source>
        <dbReference type="Pfam" id="PF07929"/>
    </source>
</evidence>
<dbReference type="SUPFAM" id="SSF159941">
    <property type="entry name" value="MM3350-like"/>
    <property type="match status" value="1"/>
</dbReference>
<dbReference type="AlphaFoldDB" id="D3VLZ0"/>
<dbReference type="Pfam" id="PF07929">
    <property type="entry name" value="PRiA4_ORF3"/>
    <property type="match status" value="1"/>
</dbReference>
<gene>
    <name evidence="2" type="ORF">XNC1_p0074</name>
    <name evidence="3" type="ORF">XNC1_p0145</name>
</gene>
<evidence type="ECO:0000313" key="4">
    <source>
        <dbReference type="Proteomes" id="UP000008075"/>
    </source>
</evidence>
<proteinExistence type="predicted"/>
<organism evidence="2 4">
    <name type="scientific">Xenorhabdus nematophila (strain ATCC 19061 / DSM 3370 / CCUG 14189 / LMG 1036 / NCIMB 9965 / AN6)</name>
    <dbReference type="NCBI Taxonomy" id="406817"/>
    <lineage>
        <taxon>Bacteria</taxon>
        <taxon>Pseudomonadati</taxon>
        <taxon>Pseudomonadota</taxon>
        <taxon>Gammaproteobacteria</taxon>
        <taxon>Enterobacterales</taxon>
        <taxon>Morganellaceae</taxon>
        <taxon>Xenorhabdus</taxon>
    </lineage>
</organism>
<dbReference type="InterPro" id="IPR024047">
    <property type="entry name" value="MM3350-like_sf"/>
</dbReference>
<dbReference type="Gene3D" id="3.10.290.30">
    <property type="entry name" value="MM3350-like"/>
    <property type="match status" value="1"/>
</dbReference>
<evidence type="ECO:0000313" key="2">
    <source>
        <dbReference type="EMBL" id="CBJ92942.1"/>
    </source>
</evidence>
<dbReference type="Proteomes" id="UP000008075">
    <property type="component" value="Plasmid XNC1_p"/>
</dbReference>
<feature type="domain" description="Plasmid pRiA4b Orf3-like" evidence="1">
    <location>
        <begin position="12"/>
        <end position="134"/>
    </location>
</feature>